<feature type="compositionally biased region" description="Low complexity" evidence="1">
    <location>
        <begin position="62"/>
        <end position="73"/>
    </location>
</feature>
<accession>A0A8H5AVI7</accession>
<evidence type="ECO:0000256" key="1">
    <source>
        <dbReference type="SAM" id="MobiDB-lite"/>
    </source>
</evidence>
<dbReference type="AlphaFoldDB" id="A0A8H5AVI7"/>
<name>A0A8H5AVI7_9AGAR</name>
<dbReference type="OrthoDB" id="3271094at2759"/>
<sequence length="277" mass="30521">MPHPSSTMWKVLVNPFRSRWKGRKGARHTEERLEPIAPRIVPPQPSSENAPHTAPTHPHLEPTPQSTPTQPFPEDASSSALAQPLQEHDPVFVPTQPPQEPTRNLAATGTPPEATPNFALTQPSPEPPRIDAQQAPQFFCGSSNNSFGSLAITTVQGTPDKTSYRRRNAKKHSSDSKLGEKRVAEGRYCIGRAEGSDDGLVVSSEDWVKIRDEQNPKARRRGTVRAEEPEEVLQFRHMRKQPIRSHFALNASGMGRGPSENKVFAHESGLSNYSVGA</sequence>
<evidence type="ECO:0000313" key="3">
    <source>
        <dbReference type="Proteomes" id="UP000541558"/>
    </source>
</evidence>
<evidence type="ECO:0000313" key="2">
    <source>
        <dbReference type="EMBL" id="KAF5311303.1"/>
    </source>
</evidence>
<dbReference type="Proteomes" id="UP000541558">
    <property type="component" value="Unassembled WGS sequence"/>
</dbReference>
<proteinExistence type="predicted"/>
<comment type="caution">
    <text evidence="2">The sequence shown here is derived from an EMBL/GenBank/DDBJ whole genome shotgun (WGS) entry which is preliminary data.</text>
</comment>
<dbReference type="EMBL" id="JAACJK010000227">
    <property type="protein sequence ID" value="KAF5311303.1"/>
    <property type="molecule type" value="Genomic_DNA"/>
</dbReference>
<feature type="region of interest" description="Disordered" evidence="1">
    <location>
        <begin position="158"/>
        <end position="179"/>
    </location>
</feature>
<organism evidence="2 3">
    <name type="scientific">Ephemerocybe angulata</name>
    <dbReference type="NCBI Taxonomy" id="980116"/>
    <lineage>
        <taxon>Eukaryota</taxon>
        <taxon>Fungi</taxon>
        <taxon>Dikarya</taxon>
        <taxon>Basidiomycota</taxon>
        <taxon>Agaricomycotina</taxon>
        <taxon>Agaricomycetes</taxon>
        <taxon>Agaricomycetidae</taxon>
        <taxon>Agaricales</taxon>
        <taxon>Agaricineae</taxon>
        <taxon>Psathyrellaceae</taxon>
        <taxon>Ephemerocybe</taxon>
    </lineage>
</organism>
<reference evidence="2 3" key="1">
    <citation type="journal article" date="2020" name="ISME J.">
        <title>Uncovering the hidden diversity of litter-decomposition mechanisms in mushroom-forming fungi.</title>
        <authorList>
            <person name="Floudas D."/>
            <person name="Bentzer J."/>
            <person name="Ahren D."/>
            <person name="Johansson T."/>
            <person name="Persson P."/>
            <person name="Tunlid A."/>
        </authorList>
    </citation>
    <scope>NUCLEOTIDE SEQUENCE [LARGE SCALE GENOMIC DNA]</scope>
    <source>
        <strain evidence="2 3">CBS 175.51</strain>
    </source>
</reference>
<feature type="region of interest" description="Disordered" evidence="1">
    <location>
        <begin position="16"/>
        <end position="132"/>
    </location>
</feature>
<gene>
    <name evidence="2" type="ORF">D9611_012609</name>
</gene>
<protein>
    <submittedName>
        <fullName evidence="2">Uncharacterized protein</fullName>
    </submittedName>
</protein>
<keyword evidence="3" id="KW-1185">Reference proteome</keyword>